<reference evidence="3" key="1">
    <citation type="submission" date="2022-12" db="EMBL/GenBank/DDBJ databases">
        <title>New Phytohabitans aurantiacus sp. RD004123 nov., an actinomycete isolated from soil.</title>
        <authorList>
            <person name="Triningsih D.W."/>
            <person name="Harunari E."/>
            <person name="Igarashi Y."/>
        </authorList>
    </citation>
    <scope>NUCLEOTIDE SEQUENCE</scope>
    <source>
        <strain evidence="3">RD004123</strain>
    </source>
</reference>
<proteinExistence type="predicted"/>
<evidence type="ECO:0000256" key="1">
    <source>
        <dbReference type="SAM" id="Phobius"/>
    </source>
</evidence>
<evidence type="ECO:0000313" key="4">
    <source>
        <dbReference type="Proteomes" id="UP001144280"/>
    </source>
</evidence>
<feature type="chain" id="PRO_5045672669" description="Gram-positive cocci surface proteins LPxTG domain-containing protein" evidence="2">
    <location>
        <begin position="31"/>
        <end position="381"/>
    </location>
</feature>
<protein>
    <recommendedName>
        <fullName evidence="5">Gram-positive cocci surface proteins LPxTG domain-containing protein</fullName>
    </recommendedName>
</protein>
<comment type="caution">
    <text evidence="3">The sequence shown here is derived from an EMBL/GenBank/DDBJ whole genome shotgun (WGS) entry which is preliminary data.</text>
</comment>
<dbReference type="EMBL" id="BSDI01000001">
    <property type="protein sequence ID" value="GLH94768.1"/>
    <property type="molecule type" value="Genomic_DNA"/>
</dbReference>
<organism evidence="3 4">
    <name type="scientific">Phytohabitans aurantiacus</name>
    <dbReference type="NCBI Taxonomy" id="3016789"/>
    <lineage>
        <taxon>Bacteria</taxon>
        <taxon>Bacillati</taxon>
        <taxon>Actinomycetota</taxon>
        <taxon>Actinomycetes</taxon>
        <taxon>Micromonosporales</taxon>
        <taxon>Micromonosporaceae</taxon>
    </lineage>
</organism>
<feature type="signal peptide" evidence="2">
    <location>
        <begin position="1"/>
        <end position="30"/>
    </location>
</feature>
<keyword evidence="1" id="KW-0812">Transmembrane</keyword>
<sequence length="381" mass="38986">MNFRTRALAYAGAGAAGLFATGLFAAPALAADEADVLVKPLSTKIAVDAGLKFFRFDFKNEGPGVATDTTLSFDLSGLDPKVVDFIPEDVKVDGVKLVKDTDDEIVFEIGDGAPGETLPFQLPIILKDGAEKGSAGSFKVSIKSTAPDPDESNNSATIPVEVVESGPDLTTIAYDVRAEDGEPVKPGATAPFFWTVANEGGQTVKGVVLQITLPEHVTFVDEYPACTITPDQRILTCEDPNVEIEPGYEIEETIPVKVSADAPGPVTLSGGLLKAAASGVISPELARGAKAAKTLGGFEVVPIDEEPPADVDPADNTAEFSVFVGGTGGGGGGGDLPVTGVQAGLIGGVGLAVLAGGGALLLMSRRRKVVLVTPGDETPTA</sequence>
<name>A0ABQ5QK79_9ACTN</name>
<dbReference type="InterPro" id="IPR006311">
    <property type="entry name" value="TAT_signal"/>
</dbReference>
<keyword evidence="1" id="KW-1133">Transmembrane helix</keyword>
<feature type="transmembrane region" description="Helical" evidence="1">
    <location>
        <begin position="343"/>
        <end position="363"/>
    </location>
</feature>
<dbReference type="PROSITE" id="PS51318">
    <property type="entry name" value="TAT"/>
    <property type="match status" value="1"/>
</dbReference>
<evidence type="ECO:0000313" key="3">
    <source>
        <dbReference type="EMBL" id="GLH94768.1"/>
    </source>
</evidence>
<accession>A0ABQ5QK79</accession>
<keyword evidence="4" id="KW-1185">Reference proteome</keyword>
<gene>
    <name evidence="3" type="ORF">Pa4123_00400</name>
</gene>
<dbReference type="Proteomes" id="UP001144280">
    <property type="component" value="Unassembled WGS sequence"/>
</dbReference>
<evidence type="ECO:0000256" key="2">
    <source>
        <dbReference type="SAM" id="SignalP"/>
    </source>
</evidence>
<keyword evidence="1" id="KW-0472">Membrane</keyword>
<keyword evidence="2" id="KW-0732">Signal</keyword>
<evidence type="ECO:0008006" key="5">
    <source>
        <dbReference type="Google" id="ProtNLM"/>
    </source>
</evidence>